<feature type="region of interest" description="Disordered" evidence="9">
    <location>
        <begin position="82"/>
        <end position="107"/>
    </location>
</feature>
<evidence type="ECO:0000256" key="5">
    <source>
        <dbReference type="ARBA" id="ARBA00023242"/>
    </source>
</evidence>
<dbReference type="FunFam" id="1.10.20.10:FF:000075">
    <property type="entry name" value="WGS project CABT00000000 data, contig 2.56"/>
    <property type="match status" value="1"/>
</dbReference>
<dbReference type="SUPFAM" id="SSF47113">
    <property type="entry name" value="Histone-fold"/>
    <property type="match status" value="1"/>
</dbReference>
<keyword evidence="6" id="KW-0137">Centromere</keyword>
<feature type="compositionally biased region" description="Basic and acidic residues" evidence="9">
    <location>
        <begin position="522"/>
        <end position="573"/>
    </location>
</feature>
<dbReference type="InterPro" id="IPR009072">
    <property type="entry name" value="Histone-fold"/>
</dbReference>
<evidence type="ECO:0000259" key="10">
    <source>
        <dbReference type="Pfam" id="PF26434"/>
    </source>
</evidence>
<dbReference type="GO" id="GO:0051382">
    <property type="term" value="P:kinetochore assembly"/>
    <property type="evidence" value="ECO:0007669"/>
    <property type="project" value="TreeGrafter"/>
</dbReference>
<dbReference type="Pfam" id="PF26434">
    <property type="entry name" value="YAG7_C"/>
    <property type="match status" value="1"/>
</dbReference>
<evidence type="ECO:0000256" key="7">
    <source>
        <dbReference type="ARBA" id="ARBA00038432"/>
    </source>
</evidence>
<dbReference type="HOGENOM" id="CLU_031644_0_0_1"/>
<feature type="compositionally biased region" description="Low complexity" evidence="9">
    <location>
        <begin position="397"/>
        <end position="407"/>
    </location>
</feature>
<dbReference type="Gene3D" id="1.10.20.10">
    <property type="entry name" value="Histone, subunit A"/>
    <property type="match status" value="1"/>
</dbReference>
<feature type="compositionally biased region" description="Basic residues" evidence="9">
    <location>
        <begin position="510"/>
        <end position="521"/>
    </location>
</feature>
<comment type="subcellular location">
    <subcellularLocation>
        <location evidence="2">Chromosome</location>
        <location evidence="2">Centromere</location>
        <location evidence="2">Kinetochore</location>
    </subcellularLocation>
    <subcellularLocation>
        <location evidence="1">Nucleus</location>
    </subcellularLocation>
</comment>
<dbReference type="EMBL" id="JQFZ01000074">
    <property type="protein sequence ID" value="KGO60381.1"/>
    <property type="molecule type" value="Genomic_DNA"/>
</dbReference>
<feature type="compositionally biased region" description="Polar residues" evidence="9">
    <location>
        <begin position="491"/>
        <end position="504"/>
    </location>
</feature>
<accession>A0A0A2JZV0</accession>
<evidence type="ECO:0000256" key="4">
    <source>
        <dbReference type="ARBA" id="ARBA00022838"/>
    </source>
</evidence>
<feature type="region of interest" description="Disordered" evidence="9">
    <location>
        <begin position="454"/>
        <end position="604"/>
    </location>
</feature>
<dbReference type="GeneID" id="27676064"/>
<keyword evidence="5" id="KW-0539">Nucleus</keyword>
<feature type="coiled-coil region" evidence="8">
    <location>
        <begin position="246"/>
        <end position="288"/>
    </location>
</feature>
<evidence type="ECO:0000256" key="2">
    <source>
        <dbReference type="ARBA" id="ARBA00004629"/>
    </source>
</evidence>
<dbReference type="GO" id="GO:0005654">
    <property type="term" value="C:nucleoplasm"/>
    <property type="evidence" value="ECO:0007669"/>
    <property type="project" value="TreeGrafter"/>
</dbReference>
<dbReference type="PANTHER" id="PTHR34832:SF1">
    <property type="entry name" value="CENTROMERE PROTEIN W"/>
    <property type="match status" value="1"/>
</dbReference>
<feature type="region of interest" description="Disordered" evidence="9">
    <location>
        <begin position="379"/>
        <end position="409"/>
    </location>
</feature>
<dbReference type="PANTHER" id="PTHR34832">
    <property type="entry name" value="CENTROMERE PROTEIN W"/>
    <property type="match status" value="1"/>
</dbReference>
<reference evidence="11 12" key="1">
    <citation type="journal article" date="2015" name="Mol. Plant Microbe Interact.">
        <title>Genome, transcriptome, and functional analyses of Penicillium expansum provide new insights into secondary metabolism and pathogenicity.</title>
        <authorList>
            <person name="Ballester A.R."/>
            <person name="Marcet-Houben M."/>
            <person name="Levin E."/>
            <person name="Sela N."/>
            <person name="Selma-Lazaro C."/>
            <person name="Carmona L."/>
            <person name="Wisniewski M."/>
            <person name="Droby S."/>
            <person name="Gonzalez-Candelas L."/>
            <person name="Gabaldon T."/>
        </authorList>
    </citation>
    <scope>NUCLEOTIDE SEQUENCE [LARGE SCALE GENOMIC DNA]</scope>
    <source>
        <strain evidence="11 12">MD-8</strain>
    </source>
</reference>
<dbReference type="InterPro" id="IPR058602">
    <property type="entry name" value="YAG7_dimerisation_dom"/>
</dbReference>
<feature type="domain" description="YAG7-like dimerisation" evidence="10">
    <location>
        <begin position="298"/>
        <end position="381"/>
    </location>
</feature>
<dbReference type="CDD" id="cd13732">
    <property type="entry name" value="HFD_CENP-W"/>
    <property type="match status" value="1"/>
</dbReference>
<feature type="compositionally biased region" description="Basic and acidic residues" evidence="9">
    <location>
        <begin position="98"/>
        <end position="107"/>
    </location>
</feature>
<evidence type="ECO:0000256" key="3">
    <source>
        <dbReference type="ARBA" id="ARBA00022454"/>
    </source>
</evidence>
<proteinExistence type="inferred from homology"/>
<evidence type="ECO:0000256" key="8">
    <source>
        <dbReference type="SAM" id="Coils"/>
    </source>
</evidence>
<evidence type="ECO:0000256" key="6">
    <source>
        <dbReference type="ARBA" id="ARBA00023328"/>
    </source>
</evidence>
<evidence type="ECO:0000256" key="1">
    <source>
        <dbReference type="ARBA" id="ARBA00004123"/>
    </source>
</evidence>
<keyword evidence="4" id="KW-0995">Kinetochore</keyword>
<organism evidence="11 12">
    <name type="scientific">Penicillium expansum</name>
    <name type="common">Blue mold rot fungus</name>
    <dbReference type="NCBI Taxonomy" id="27334"/>
    <lineage>
        <taxon>Eukaryota</taxon>
        <taxon>Fungi</taxon>
        <taxon>Dikarya</taxon>
        <taxon>Ascomycota</taxon>
        <taxon>Pezizomycotina</taxon>
        <taxon>Eurotiomycetes</taxon>
        <taxon>Eurotiomycetidae</taxon>
        <taxon>Eurotiales</taxon>
        <taxon>Aspergillaceae</taxon>
        <taxon>Penicillium</taxon>
    </lineage>
</organism>
<gene>
    <name evidence="11" type="ORF">PEX2_033700</name>
</gene>
<evidence type="ECO:0000256" key="9">
    <source>
        <dbReference type="SAM" id="MobiDB-lite"/>
    </source>
</evidence>
<dbReference type="Proteomes" id="UP000030143">
    <property type="component" value="Unassembled WGS sequence"/>
</dbReference>
<feature type="compositionally biased region" description="Low complexity" evidence="9">
    <location>
        <begin position="587"/>
        <end position="604"/>
    </location>
</feature>
<evidence type="ECO:0000313" key="11">
    <source>
        <dbReference type="EMBL" id="KGO60381.1"/>
    </source>
</evidence>
<dbReference type="InterPro" id="IPR052484">
    <property type="entry name" value="CENP-W/WIP1"/>
</dbReference>
<feature type="region of interest" description="Disordered" evidence="9">
    <location>
        <begin position="155"/>
        <end position="184"/>
    </location>
</feature>
<feature type="compositionally biased region" description="Low complexity" evidence="9">
    <location>
        <begin position="168"/>
        <end position="180"/>
    </location>
</feature>
<dbReference type="GO" id="GO:0000278">
    <property type="term" value="P:mitotic cell cycle"/>
    <property type="evidence" value="ECO:0007669"/>
    <property type="project" value="TreeGrafter"/>
</dbReference>
<name>A0A0A2JZV0_PENEN</name>
<keyword evidence="3" id="KW-0158">Chromosome</keyword>
<keyword evidence="12" id="KW-1185">Reference proteome</keyword>
<feature type="compositionally biased region" description="Basic residues" evidence="9">
    <location>
        <begin position="574"/>
        <end position="584"/>
    </location>
</feature>
<dbReference type="GO" id="GO:0007059">
    <property type="term" value="P:chromosome segregation"/>
    <property type="evidence" value="ECO:0007669"/>
    <property type="project" value="TreeGrafter"/>
</dbReference>
<comment type="similarity">
    <text evidence="7">Belongs to the CENP-W/WIP1 family.</text>
</comment>
<keyword evidence="8" id="KW-0175">Coiled coil</keyword>
<comment type="caution">
    <text evidence="11">The sequence shown here is derived from an EMBL/GenBank/DDBJ whole genome shotgun (WGS) entry which is preliminary data.</text>
</comment>
<evidence type="ECO:0000313" key="12">
    <source>
        <dbReference type="Proteomes" id="UP000030143"/>
    </source>
</evidence>
<dbReference type="RefSeq" id="XP_016601447.1">
    <property type="nucleotide sequence ID" value="XM_016740645.1"/>
</dbReference>
<protein>
    <submittedName>
        <fullName evidence="11">Histone-fold</fullName>
    </submittedName>
</protein>
<dbReference type="VEuPathDB" id="FungiDB:PEXP_004990"/>
<dbReference type="GO" id="GO:0046982">
    <property type="term" value="F:protein heterodimerization activity"/>
    <property type="evidence" value="ECO:0007669"/>
    <property type="project" value="InterPro"/>
</dbReference>
<dbReference type="GO" id="GO:0000776">
    <property type="term" value="C:kinetochore"/>
    <property type="evidence" value="ECO:0007669"/>
    <property type="project" value="UniProtKB-KW"/>
</dbReference>
<sequence length="604" mass="64577">MAAAQKLYPRGTVKRIVKAHSNRSVSKNADILIFLDYMLFMQELMREASIQSRKSGEKNISANTVRKVTEVRLKSIYELPQKTRENQQLTKSAPKPVGHTDQERVPDPHVDSSFITPIFASTLSRLILHSTPVQAFRKYFNICVTHIPIMPSASATQKLKEEKGSRASSVSKDPESPSSDLQESSYLKELQKTLRNAVKKLNSFAKVDAIIAENPNKSLDELIEEKKINNDQKAQVLKKPTIQAIIAQAEEQIGHYKQFAAQYEDRLVAQKAELVKAHEAELEAVRNNAIADATEASKKALHQQFYTVTKFLCAAAILRRDGDAVTTESRAFEGVLFEVYAGNQSAVNSLLKIAEGADEKVNAVEGTTLDFTYGDVKQASDKFAPPEETTEVASEATPTTDPTTDPTVANAGLTELQDTSFGTQAEPAASQVDQLAPPAQTLVSDAGNSIAEQTWAPTSDESSEWVKLPRNPDETDTGLQATPASADAGLNNGSVGADISTQGENGAKTGGRRRHGQRGGRGRNDAKRAGEGRGGEGRGEGRAGEGRAGEGRGGEGRAGEGRAGEGRVGEGRGRGGRRGGRGGRGRGSASGPASGSAEAPASSE</sequence>
<dbReference type="STRING" id="27334.A0A0A2JZV0"/>
<dbReference type="AlphaFoldDB" id="A0A0A2JZV0"/>